<gene>
    <name evidence="1" type="ORF">E5331_07170</name>
</gene>
<reference evidence="1" key="1">
    <citation type="submission" date="2019-04" db="EMBL/GenBank/DDBJ databases">
        <title>Microbes associate with the intestines of laboratory mice.</title>
        <authorList>
            <person name="Navarre W."/>
            <person name="Wong E."/>
            <person name="Huang K."/>
            <person name="Tropini C."/>
            <person name="Ng K."/>
            <person name="Yu B."/>
        </authorList>
    </citation>
    <scope>NUCLEOTIDE SEQUENCE</scope>
    <source>
        <strain evidence="1">NM04_E33</strain>
    </source>
</reference>
<evidence type="ECO:0000313" key="1">
    <source>
        <dbReference type="EMBL" id="TGY79154.1"/>
    </source>
</evidence>
<dbReference type="EMBL" id="SRYB01000008">
    <property type="protein sequence ID" value="TGY79154.1"/>
    <property type="molecule type" value="Genomic_DNA"/>
</dbReference>
<sequence>MLNQTKTPTFVQTNQFRHLLFPIETVKRHDGINEVVQTSIIRKQAKTQQVENMKKKNSQKNSNIDDLLKGKTPEEQIAILKEALQTEELRLDLYKEIINVAESKFKIKINPDTH</sequence>
<proteinExistence type="predicted"/>
<protein>
    <submittedName>
        <fullName evidence="1">Uncharacterized protein</fullName>
    </submittedName>
</protein>
<comment type="caution">
    <text evidence="1">The sequence shown here is derived from an EMBL/GenBank/DDBJ whole genome shotgun (WGS) entry which is preliminary data.</text>
</comment>
<organism evidence="1 2">
    <name type="scientific">Lepagella muris</name>
    <dbReference type="NCBI Taxonomy" id="3032870"/>
    <lineage>
        <taxon>Bacteria</taxon>
        <taxon>Pseudomonadati</taxon>
        <taxon>Bacteroidota</taxon>
        <taxon>Bacteroidia</taxon>
        <taxon>Bacteroidales</taxon>
        <taxon>Muribaculaceae</taxon>
        <taxon>Lepagella</taxon>
    </lineage>
</organism>
<evidence type="ECO:0000313" key="2">
    <source>
        <dbReference type="Proteomes" id="UP000306319"/>
    </source>
</evidence>
<dbReference type="Proteomes" id="UP000306319">
    <property type="component" value="Unassembled WGS sequence"/>
</dbReference>
<keyword evidence="2" id="KW-1185">Reference proteome</keyword>
<name>A0AC61RHW4_9BACT</name>
<accession>A0AC61RHW4</accession>